<comment type="caution">
    <text evidence="1">The sequence shown here is derived from an EMBL/GenBank/DDBJ whole genome shotgun (WGS) entry which is preliminary data.</text>
</comment>
<evidence type="ECO:0000313" key="1">
    <source>
        <dbReference type="EMBL" id="GAH38678.1"/>
    </source>
</evidence>
<dbReference type="AlphaFoldDB" id="X1H074"/>
<sequence length="54" mass="6257">GEPVFRVLRYAYALPQNITIPENLADFCCDRIFENIDHSNMVQLADYQLGHVVF</sequence>
<gene>
    <name evidence="1" type="ORF">S03H2_20636</name>
</gene>
<accession>X1H074</accession>
<protein>
    <submittedName>
        <fullName evidence="1">Uncharacterized protein</fullName>
    </submittedName>
</protein>
<dbReference type="EMBL" id="BARU01010898">
    <property type="protein sequence ID" value="GAH38678.1"/>
    <property type="molecule type" value="Genomic_DNA"/>
</dbReference>
<reference evidence="1" key="1">
    <citation type="journal article" date="2014" name="Front. Microbiol.">
        <title>High frequency of phylogenetically diverse reductive dehalogenase-homologous genes in deep subseafloor sedimentary metagenomes.</title>
        <authorList>
            <person name="Kawai M."/>
            <person name="Futagami T."/>
            <person name="Toyoda A."/>
            <person name="Takaki Y."/>
            <person name="Nishi S."/>
            <person name="Hori S."/>
            <person name="Arai W."/>
            <person name="Tsubouchi T."/>
            <person name="Morono Y."/>
            <person name="Uchiyama I."/>
            <person name="Ito T."/>
            <person name="Fujiyama A."/>
            <person name="Inagaki F."/>
            <person name="Takami H."/>
        </authorList>
    </citation>
    <scope>NUCLEOTIDE SEQUENCE</scope>
    <source>
        <strain evidence="1">Expedition CK06-06</strain>
    </source>
</reference>
<proteinExistence type="predicted"/>
<name>X1H074_9ZZZZ</name>
<organism evidence="1">
    <name type="scientific">marine sediment metagenome</name>
    <dbReference type="NCBI Taxonomy" id="412755"/>
    <lineage>
        <taxon>unclassified sequences</taxon>
        <taxon>metagenomes</taxon>
        <taxon>ecological metagenomes</taxon>
    </lineage>
</organism>
<feature type="non-terminal residue" evidence="1">
    <location>
        <position position="1"/>
    </location>
</feature>